<dbReference type="FunFam" id="3.40.50.300:FF:000216">
    <property type="entry name" value="Type VII secretion ATPase EccA"/>
    <property type="match status" value="1"/>
</dbReference>
<protein>
    <submittedName>
        <fullName evidence="5">AAA family ATPase</fullName>
    </submittedName>
</protein>
<dbReference type="SUPFAM" id="SSF48452">
    <property type="entry name" value="TPR-like"/>
    <property type="match status" value="1"/>
</dbReference>
<dbReference type="InterPro" id="IPR027417">
    <property type="entry name" value="P-loop_NTPase"/>
</dbReference>
<dbReference type="Pfam" id="PF00004">
    <property type="entry name" value="AAA"/>
    <property type="match status" value="1"/>
</dbReference>
<dbReference type="InterPro" id="IPR000641">
    <property type="entry name" value="CbxX/CfxQ"/>
</dbReference>
<dbReference type="InterPro" id="IPR003593">
    <property type="entry name" value="AAA+_ATPase"/>
</dbReference>
<organism evidence="5">
    <name type="scientific">Ignavibacterium album</name>
    <dbReference type="NCBI Taxonomy" id="591197"/>
    <lineage>
        <taxon>Bacteria</taxon>
        <taxon>Pseudomonadati</taxon>
        <taxon>Ignavibacteriota</taxon>
        <taxon>Ignavibacteria</taxon>
        <taxon>Ignavibacteriales</taxon>
        <taxon>Ignavibacteriaceae</taxon>
        <taxon>Ignavibacterium</taxon>
    </lineage>
</organism>
<name>A0A7V2ZIQ7_9BACT</name>
<dbReference type="InterPro" id="IPR011990">
    <property type="entry name" value="TPR-like_helical_dom_sf"/>
</dbReference>
<dbReference type="GO" id="GO:0016887">
    <property type="term" value="F:ATP hydrolysis activity"/>
    <property type="evidence" value="ECO:0007669"/>
    <property type="project" value="InterPro"/>
</dbReference>
<accession>A0A7V2ZIQ7</accession>
<dbReference type="PRINTS" id="PR00819">
    <property type="entry name" value="CBXCFQXSUPER"/>
</dbReference>
<evidence type="ECO:0000313" key="5">
    <source>
        <dbReference type="EMBL" id="HFI90759.1"/>
    </source>
</evidence>
<evidence type="ECO:0000259" key="4">
    <source>
        <dbReference type="SMART" id="SM00382"/>
    </source>
</evidence>
<dbReference type="Gene3D" id="3.40.50.300">
    <property type="entry name" value="P-loop containing nucleotide triphosphate hydrolases"/>
    <property type="match status" value="3"/>
</dbReference>
<gene>
    <name evidence="5" type="ORF">ENS31_04400</name>
</gene>
<dbReference type="InterPro" id="IPR050773">
    <property type="entry name" value="CbxX/CfxQ_RuBisCO_ESX"/>
</dbReference>
<dbReference type="CDD" id="cd00009">
    <property type="entry name" value="AAA"/>
    <property type="match status" value="1"/>
</dbReference>
<dbReference type="EMBL" id="DSUJ01000008">
    <property type="protein sequence ID" value="HFI90759.1"/>
    <property type="molecule type" value="Genomic_DNA"/>
</dbReference>
<dbReference type="PANTHER" id="PTHR43392:SF2">
    <property type="entry name" value="AAA-TYPE ATPASE FAMILY PROTEIN _ ANKYRIN REPEAT FAMILY PROTEIN"/>
    <property type="match status" value="1"/>
</dbReference>
<dbReference type="Pfam" id="PF17866">
    <property type="entry name" value="AAA_lid_6"/>
    <property type="match status" value="2"/>
</dbReference>
<comment type="caution">
    <text evidence="5">The sequence shown here is derived from an EMBL/GenBank/DDBJ whole genome shotgun (WGS) entry which is preliminary data.</text>
</comment>
<dbReference type="PANTHER" id="PTHR43392">
    <property type="entry name" value="AAA-TYPE ATPASE FAMILY PROTEIN / ANKYRIN REPEAT FAMILY PROTEIN"/>
    <property type="match status" value="1"/>
</dbReference>
<evidence type="ECO:0000256" key="3">
    <source>
        <dbReference type="ARBA" id="ARBA00022840"/>
    </source>
</evidence>
<dbReference type="SMART" id="SM00382">
    <property type="entry name" value="AAA"/>
    <property type="match status" value="2"/>
</dbReference>
<dbReference type="SUPFAM" id="SSF52540">
    <property type="entry name" value="P-loop containing nucleoside triphosphate hydrolases"/>
    <property type="match status" value="3"/>
</dbReference>
<comment type="similarity">
    <text evidence="1">Belongs to the CbxX/CfxQ family.</text>
</comment>
<reference evidence="5" key="1">
    <citation type="journal article" date="2020" name="mSystems">
        <title>Genome- and Community-Level Interaction Insights into Carbon Utilization and Element Cycling Functions of Hydrothermarchaeota in Hydrothermal Sediment.</title>
        <authorList>
            <person name="Zhou Z."/>
            <person name="Liu Y."/>
            <person name="Xu W."/>
            <person name="Pan J."/>
            <person name="Luo Z.H."/>
            <person name="Li M."/>
        </authorList>
    </citation>
    <scope>NUCLEOTIDE SEQUENCE [LARGE SCALE GENOMIC DNA]</scope>
    <source>
        <strain evidence="5">SpSt-479</strain>
    </source>
</reference>
<dbReference type="GO" id="GO:0005524">
    <property type="term" value="F:ATP binding"/>
    <property type="evidence" value="ECO:0007669"/>
    <property type="project" value="UniProtKB-KW"/>
</dbReference>
<keyword evidence="2" id="KW-0547">Nucleotide-binding</keyword>
<dbReference type="InterPro" id="IPR041627">
    <property type="entry name" value="AAA_lid_6"/>
</dbReference>
<dbReference type="Gene3D" id="1.10.8.60">
    <property type="match status" value="3"/>
</dbReference>
<proteinExistence type="inferred from homology"/>
<evidence type="ECO:0000256" key="1">
    <source>
        <dbReference type="ARBA" id="ARBA00010378"/>
    </source>
</evidence>
<dbReference type="InterPro" id="IPR003959">
    <property type="entry name" value="ATPase_AAA_core"/>
</dbReference>
<feature type="domain" description="AAA+ ATPase" evidence="4">
    <location>
        <begin position="485"/>
        <end position="624"/>
    </location>
</feature>
<keyword evidence="3" id="KW-0067">ATP-binding</keyword>
<evidence type="ECO:0000256" key="2">
    <source>
        <dbReference type="ARBA" id="ARBA00022741"/>
    </source>
</evidence>
<feature type="domain" description="AAA+ ATPase" evidence="4">
    <location>
        <begin position="1059"/>
        <end position="1190"/>
    </location>
</feature>
<dbReference type="Gene3D" id="1.25.40.10">
    <property type="entry name" value="Tetratricopeptide repeat domain"/>
    <property type="match status" value="1"/>
</dbReference>
<sequence length="1281" mass="148401">MTNNYSELTKEVTEHLRLKRYKLALITSKKLVETFPEIPETYSLYSKALLDNLNPFLSLDMINYAVELSSNLPEIRLDRAYILYRLSIYDGALIDDEFYLSRNSHNIDALLLKVKILAASERFFESLELFEEIKDDVINDEKNAILFSLIKFSLDLTSAPTNAPIDERKILTLCKTAIDSEYFWFTIFIYKHLSERIIDQKIKSELKLLNFVSLISLFRIKEAESFSNELENNYYNNPTFNDAITKLRTIKKYKAPEREPVNIRKIISQTELKKSKESQFEVLAAKFFDLTDSLSTDKRKYLIQFDENNITYVAVELLLRNPFYKKENKSITGSAIWYLNGSETGRNIFEIEFNPEWEIIEFVQSWGTEISGFWKQGEGKVEILLEDELICSRTFLIGETEIMNLETTDERILSSELLKSETTQPPSVDLYKIHKADTSSLENLLNELYEFVGLDNLKQSLVDFLTYLNFINERKKKGIKTDEKLELHCLFLGNPGTGKTSVARLLGKILKSMGVLENGHVIEVDRSGLVGQYVGETAIKTDKIVSEALGGILFIDEAYTLKKTGSSSDFGQEAIDILLKRMEDHKGKFIVIAAGYPSLMREFIDSNPGLKSRFTHTFNFDDYTPLQLLEIFKLFSSKEEYEIDKAAEEFLLEQLEEIYKHRDQSFGNARLIRKIFSEAKIQLSKRYQSVSDQEKIKFPINKISIDDIRLALEKTGEIVSTKISDIKSVDKLLDKINNLIGLDNFKREVNELAKLARYYFEEGENLSEKFNFHFLFLGKNSAGQDVAAKHLAELLFSLRLIPKNELYKYDIRQFIGDDIYQTADRTNKIFDRIKNGVLLIKDFDFIFNDRQINRTILSEFVSQFITRLQKDSGKIKIIAETDSEFLDNLPDEFISIKSFFSKVITFDDYTPDELLEIFSTLMIERKLQLSEECKSVLRKFFFHVYRNREKYPPNTLLLKNISDIIQRKHLLRIADIPRSQRTDEINKLIDLNDIEDIIQLEKSKESSASEDYQTSIRKHLDDLDFLAGLNEVKQTILRIINSEKVAALRKERGLTILPRNLHGLFIGNSGTGKTTIAKIYSRILFDMNLISSEEPTEFDQLTIKSFLKNENDLNSEYILRLLEGKMIVLNYAGQFLTAQDLSVKRFFDLTLSLLKNSGNKFVLILSDSKNEIEKLLNIYPDLKTFFTNTFLFNNYTPREMLEIALNFTQQYGYQLDEGAWQLLLDIFNELYSLNPEKGNIKTVLDLIYKAITNQEARLSKKENISDDDLVTITIEDIAKLL</sequence>